<protein>
    <submittedName>
        <fullName evidence="1">Uncharacterized protein</fullName>
    </submittedName>
</protein>
<evidence type="ECO:0000313" key="2">
    <source>
        <dbReference type="Proteomes" id="UP000015105"/>
    </source>
</evidence>
<sequence length="50" mass="5619">SEYVLKLKRPESQTSPCVVPAKTLEFLSVAETQQYYKKASVTPTRSSVSR</sequence>
<reference evidence="1" key="5">
    <citation type="journal article" date="2021" name="G3 (Bethesda)">
        <title>Aegilops tauschii genome assembly Aet v5.0 features greater sequence contiguity and improved annotation.</title>
        <authorList>
            <person name="Wang L."/>
            <person name="Zhu T."/>
            <person name="Rodriguez J.C."/>
            <person name="Deal K.R."/>
            <person name="Dubcovsky J."/>
            <person name="McGuire P.E."/>
            <person name="Lux T."/>
            <person name="Spannagl M."/>
            <person name="Mayer K.F.X."/>
            <person name="Baldrich P."/>
            <person name="Meyers B.C."/>
            <person name="Huo N."/>
            <person name="Gu Y.Q."/>
            <person name="Zhou H."/>
            <person name="Devos K.M."/>
            <person name="Bennetzen J.L."/>
            <person name="Unver T."/>
            <person name="Budak H."/>
            <person name="Gulick P.J."/>
            <person name="Galiba G."/>
            <person name="Kalapos B."/>
            <person name="Nelson D.R."/>
            <person name="Li P."/>
            <person name="You F.M."/>
            <person name="Luo M.C."/>
            <person name="Dvorak J."/>
        </authorList>
    </citation>
    <scope>NUCLEOTIDE SEQUENCE [LARGE SCALE GENOMIC DNA]</scope>
    <source>
        <strain evidence="1">cv. AL8/78</strain>
    </source>
</reference>
<name>A0A453LUG1_AEGTS</name>
<reference evidence="2" key="2">
    <citation type="journal article" date="2017" name="Nat. Plants">
        <title>The Aegilops tauschii genome reveals multiple impacts of transposons.</title>
        <authorList>
            <person name="Zhao G."/>
            <person name="Zou C."/>
            <person name="Li K."/>
            <person name="Wang K."/>
            <person name="Li T."/>
            <person name="Gao L."/>
            <person name="Zhang X."/>
            <person name="Wang H."/>
            <person name="Yang Z."/>
            <person name="Liu X."/>
            <person name="Jiang W."/>
            <person name="Mao L."/>
            <person name="Kong X."/>
            <person name="Jiao Y."/>
            <person name="Jia J."/>
        </authorList>
    </citation>
    <scope>NUCLEOTIDE SEQUENCE [LARGE SCALE GENOMIC DNA]</scope>
    <source>
        <strain evidence="2">cv. AL8/78</strain>
    </source>
</reference>
<accession>A0A453LUG1</accession>
<dbReference type="AlphaFoldDB" id="A0A453LUG1"/>
<organism evidence="1 2">
    <name type="scientific">Aegilops tauschii subsp. strangulata</name>
    <name type="common">Goatgrass</name>
    <dbReference type="NCBI Taxonomy" id="200361"/>
    <lineage>
        <taxon>Eukaryota</taxon>
        <taxon>Viridiplantae</taxon>
        <taxon>Streptophyta</taxon>
        <taxon>Embryophyta</taxon>
        <taxon>Tracheophyta</taxon>
        <taxon>Spermatophyta</taxon>
        <taxon>Magnoliopsida</taxon>
        <taxon>Liliopsida</taxon>
        <taxon>Poales</taxon>
        <taxon>Poaceae</taxon>
        <taxon>BOP clade</taxon>
        <taxon>Pooideae</taxon>
        <taxon>Triticodae</taxon>
        <taxon>Triticeae</taxon>
        <taxon>Triticinae</taxon>
        <taxon>Aegilops</taxon>
    </lineage>
</organism>
<reference evidence="1" key="3">
    <citation type="journal article" date="2017" name="Nature">
        <title>Genome sequence of the progenitor of the wheat D genome Aegilops tauschii.</title>
        <authorList>
            <person name="Luo M.C."/>
            <person name="Gu Y.Q."/>
            <person name="Puiu D."/>
            <person name="Wang H."/>
            <person name="Twardziok S.O."/>
            <person name="Deal K.R."/>
            <person name="Huo N."/>
            <person name="Zhu T."/>
            <person name="Wang L."/>
            <person name="Wang Y."/>
            <person name="McGuire P.E."/>
            <person name="Liu S."/>
            <person name="Long H."/>
            <person name="Ramasamy R.K."/>
            <person name="Rodriguez J.C."/>
            <person name="Van S.L."/>
            <person name="Yuan L."/>
            <person name="Wang Z."/>
            <person name="Xia Z."/>
            <person name="Xiao L."/>
            <person name="Anderson O.D."/>
            <person name="Ouyang S."/>
            <person name="Liang Y."/>
            <person name="Zimin A.V."/>
            <person name="Pertea G."/>
            <person name="Qi P."/>
            <person name="Bennetzen J.L."/>
            <person name="Dai X."/>
            <person name="Dawson M.W."/>
            <person name="Muller H.G."/>
            <person name="Kugler K."/>
            <person name="Rivarola-Duarte L."/>
            <person name="Spannagl M."/>
            <person name="Mayer K.F.X."/>
            <person name="Lu F.H."/>
            <person name="Bevan M.W."/>
            <person name="Leroy P."/>
            <person name="Li P."/>
            <person name="You F.M."/>
            <person name="Sun Q."/>
            <person name="Liu Z."/>
            <person name="Lyons E."/>
            <person name="Wicker T."/>
            <person name="Salzberg S.L."/>
            <person name="Devos K.M."/>
            <person name="Dvorak J."/>
        </authorList>
    </citation>
    <scope>NUCLEOTIDE SEQUENCE [LARGE SCALE GENOMIC DNA]</scope>
    <source>
        <strain evidence="1">cv. AL8/78</strain>
    </source>
</reference>
<dbReference type="Gramene" id="AET5Gv20911600.6">
    <property type="protein sequence ID" value="AET5Gv20911600.6"/>
    <property type="gene ID" value="AET5Gv20911600"/>
</dbReference>
<reference evidence="1" key="4">
    <citation type="submission" date="2019-03" db="UniProtKB">
        <authorList>
            <consortium name="EnsemblPlants"/>
        </authorList>
    </citation>
    <scope>IDENTIFICATION</scope>
</reference>
<proteinExistence type="predicted"/>
<reference evidence="2" key="1">
    <citation type="journal article" date="2014" name="Science">
        <title>Ancient hybridizations among the ancestral genomes of bread wheat.</title>
        <authorList>
            <consortium name="International Wheat Genome Sequencing Consortium,"/>
            <person name="Marcussen T."/>
            <person name="Sandve S.R."/>
            <person name="Heier L."/>
            <person name="Spannagl M."/>
            <person name="Pfeifer M."/>
            <person name="Jakobsen K.S."/>
            <person name="Wulff B.B."/>
            <person name="Steuernagel B."/>
            <person name="Mayer K.F."/>
            <person name="Olsen O.A."/>
        </authorList>
    </citation>
    <scope>NUCLEOTIDE SEQUENCE [LARGE SCALE GENOMIC DNA]</scope>
    <source>
        <strain evidence="2">cv. AL8/78</strain>
    </source>
</reference>
<dbReference type="Proteomes" id="UP000015105">
    <property type="component" value="Chromosome 5D"/>
</dbReference>
<dbReference type="EnsemblPlants" id="AET5Gv20911600.6">
    <property type="protein sequence ID" value="AET5Gv20911600.6"/>
    <property type="gene ID" value="AET5Gv20911600"/>
</dbReference>
<evidence type="ECO:0000313" key="1">
    <source>
        <dbReference type="EnsemblPlants" id="AET5Gv20911600.6"/>
    </source>
</evidence>
<keyword evidence="2" id="KW-1185">Reference proteome</keyword>